<protein>
    <submittedName>
        <fullName evidence="1">Uncharacterized protein</fullName>
    </submittedName>
</protein>
<proteinExistence type="predicted"/>
<name>A0A0M7AJ67_9HYPH</name>
<keyword evidence="2" id="KW-1185">Reference proteome</keyword>
<dbReference type="AlphaFoldDB" id="A0A0M7AJ67"/>
<organism evidence="1 2">
    <name type="scientific">Roseibium alexandrii</name>
    <dbReference type="NCBI Taxonomy" id="388408"/>
    <lineage>
        <taxon>Bacteria</taxon>
        <taxon>Pseudomonadati</taxon>
        <taxon>Pseudomonadota</taxon>
        <taxon>Alphaproteobacteria</taxon>
        <taxon>Hyphomicrobiales</taxon>
        <taxon>Stappiaceae</taxon>
        <taxon>Roseibium</taxon>
    </lineage>
</organism>
<accession>A0A0M7AJ67</accession>
<reference evidence="2" key="1">
    <citation type="submission" date="2015-07" db="EMBL/GenBank/DDBJ databases">
        <authorList>
            <person name="Rodrigo-Torres Lidia"/>
            <person name="Arahal R.David."/>
        </authorList>
    </citation>
    <scope>NUCLEOTIDE SEQUENCE [LARGE SCALE GENOMIC DNA]</scope>
    <source>
        <strain evidence="2">CECT 5112</strain>
    </source>
</reference>
<dbReference type="EMBL" id="CXWD01000015">
    <property type="protein sequence ID" value="CTQ73813.1"/>
    <property type="molecule type" value="Genomic_DNA"/>
</dbReference>
<gene>
    <name evidence="1" type="ORF">LAX5112_03666</name>
</gene>
<dbReference type="Proteomes" id="UP000053235">
    <property type="component" value="Unassembled WGS sequence"/>
</dbReference>
<sequence length="29" mass="3151">MGHALHLSGSDLSEIQFETDMNRTASSCL</sequence>
<evidence type="ECO:0000313" key="2">
    <source>
        <dbReference type="Proteomes" id="UP000053235"/>
    </source>
</evidence>
<evidence type="ECO:0000313" key="1">
    <source>
        <dbReference type="EMBL" id="CTQ73813.1"/>
    </source>
</evidence>